<dbReference type="AlphaFoldDB" id="S8A0A9"/>
<dbReference type="HOGENOM" id="CLU_2426975_0_0_1"/>
<gene>
    <name evidence="1" type="ORF">H072_10065</name>
</gene>
<reference evidence="1 2" key="1">
    <citation type="journal article" date="2013" name="PLoS Genet.">
        <title>Genomic mechanisms accounting for the adaptation to parasitism in nematode-trapping fungi.</title>
        <authorList>
            <person name="Meerupati T."/>
            <person name="Andersson K.M."/>
            <person name="Friman E."/>
            <person name="Kumar D."/>
            <person name="Tunlid A."/>
            <person name="Ahren D."/>
        </authorList>
    </citation>
    <scope>NUCLEOTIDE SEQUENCE [LARGE SCALE GENOMIC DNA]</scope>
    <source>
        <strain evidence="1 2">CBS 200.50</strain>
    </source>
</reference>
<evidence type="ECO:0000313" key="1">
    <source>
        <dbReference type="EMBL" id="EPS36415.1"/>
    </source>
</evidence>
<name>S8A0A9_DACHA</name>
<organism evidence="1 2">
    <name type="scientific">Dactylellina haptotyla (strain CBS 200.50)</name>
    <name type="common">Nematode-trapping fungus</name>
    <name type="synonym">Monacrosporium haptotylum</name>
    <dbReference type="NCBI Taxonomy" id="1284197"/>
    <lineage>
        <taxon>Eukaryota</taxon>
        <taxon>Fungi</taxon>
        <taxon>Dikarya</taxon>
        <taxon>Ascomycota</taxon>
        <taxon>Pezizomycotina</taxon>
        <taxon>Orbiliomycetes</taxon>
        <taxon>Orbiliales</taxon>
        <taxon>Orbiliaceae</taxon>
        <taxon>Dactylellina</taxon>
    </lineage>
</organism>
<reference evidence="2" key="2">
    <citation type="submission" date="2013-04" db="EMBL/GenBank/DDBJ databases">
        <title>Genomic mechanisms accounting for the adaptation to parasitism in nematode-trapping fungi.</title>
        <authorList>
            <person name="Ahren D.G."/>
        </authorList>
    </citation>
    <scope>NUCLEOTIDE SEQUENCE [LARGE SCALE GENOMIC DNA]</scope>
    <source>
        <strain evidence="2">CBS 200.50</strain>
    </source>
</reference>
<dbReference type="EMBL" id="AQGS01000908">
    <property type="protein sequence ID" value="EPS36415.1"/>
    <property type="molecule type" value="Genomic_DNA"/>
</dbReference>
<evidence type="ECO:0000313" key="2">
    <source>
        <dbReference type="Proteomes" id="UP000015100"/>
    </source>
</evidence>
<accession>S8A0A9</accession>
<protein>
    <submittedName>
        <fullName evidence="1">Uncharacterized protein</fullName>
    </submittedName>
</protein>
<keyword evidence="2" id="KW-1185">Reference proteome</keyword>
<dbReference type="Proteomes" id="UP000015100">
    <property type="component" value="Unassembled WGS sequence"/>
</dbReference>
<proteinExistence type="predicted"/>
<comment type="caution">
    <text evidence="1">The sequence shown here is derived from an EMBL/GenBank/DDBJ whole genome shotgun (WGS) entry which is preliminary data.</text>
</comment>
<sequence length="91" mass="10012">MLERSVRGGSNVSSKGLVWAWGGTGIDSLDYTLTKKGWALVYLDCAGDLSSRYFARGYHAPNRLVHVDSLTPGRTTTLQHIYVDITAHTTK</sequence>